<proteinExistence type="predicted"/>
<evidence type="ECO:0000313" key="1">
    <source>
        <dbReference type="EMBL" id="KAI4542699.1"/>
    </source>
</evidence>
<reference evidence="1" key="1">
    <citation type="submission" date="2022-03" db="EMBL/GenBank/DDBJ databases">
        <title>Genomic analyses of argali, domestic sheep and their hybrids provide insights into chromosomal evolution, heterosis and genetic basis of agronomic traits.</title>
        <authorList>
            <person name="Li M."/>
        </authorList>
    </citation>
    <scope>NUCLEOTIDE SEQUENCE</scope>
    <source>
        <strain evidence="1">CAU-MHL-2022a</strain>
        <tissue evidence="1">Skin</tissue>
    </source>
</reference>
<dbReference type="AlphaFoldDB" id="A0AAD4UDG9"/>
<gene>
    <name evidence="1" type="ORF">MG293_006825</name>
</gene>
<accession>A0AAD4UDG9</accession>
<comment type="caution">
    <text evidence="1">The sequence shown here is derived from an EMBL/GenBank/DDBJ whole genome shotgun (WGS) entry which is preliminary data.</text>
</comment>
<sequence length="181" mass="19471">MATKAVEGPGSQSYACLGLRTSLPLWGQHAADNPGLCGHCPVSGIKVKAVCTTGSEGSIALCGWHPPVQTPWGLTTALWYPACTALASSLANTSDVPGDKPQAQYPAHQRHLGNALRDASAVIHEKARQLRVLCHQIPQRQLALSGNQSDAKRKRQEETVTFVWDLFTSCSRFRSGGKKKN</sequence>
<dbReference type="EMBL" id="JAKZEL010000006">
    <property type="protein sequence ID" value="KAI4542699.1"/>
    <property type="molecule type" value="Genomic_DNA"/>
</dbReference>
<dbReference type="Proteomes" id="UP001214576">
    <property type="component" value="Unassembled WGS sequence"/>
</dbReference>
<name>A0AAD4UDG9_OVIAM</name>
<keyword evidence="2" id="KW-1185">Reference proteome</keyword>
<evidence type="ECO:0000313" key="2">
    <source>
        <dbReference type="Proteomes" id="UP001214576"/>
    </source>
</evidence>
<organism evidence="1 2">
    <name type="scientific">Ovis ammon polii</name>
    <dbReference type="NCBI Taxonomy" id="230172"/>
    <lineage>
        <taxon>Eukaryota</taxon>
        <taxon>Metazoa</taxon>
        <taxon>Chordata</taxon>
        <taxon>Craniata</taxon>
        <taxon>Vertebrata</taxon>
        <taxon>Euteleostomi</taxon>
        <taxon>Mammalia</taxon>
        <taxon>Eutheria</taxon>
        <taxon>Laurasiatheria</taxon>
        <taxon>Artiodactyla</taxon>
        <taxon>Ruminantia</taxon>
        <taxon>Pecora</taxon>
        <taxon>Bovidae</taxon>
        <taxon>Caprinae</taxon>
        <taxon>Ovis</taxon>
    </lineage>
</organism>
<protein>
    <submittedName>
        <fullName evidence="1">Uncharacterized protein</fullName>
    </submittedName>
</protein>